<protein>
    <recommendedName>
        <fullName evidence="6">RING-type domain-containing protein</fullName>
    </recommendedName>
</protein>
<feature type="compositionally biased region" description="Polar residues" evidence="5">
    <location>
        <begin position="1"/>
        <end position="18"/>
    </location>
</feature>
<proteinExistence type="predicted"/>
<evidence type="ECO:0000256" key="1">
    <source>
        <dbReference type="ARBA" id="ARBA00022723"/>
    </source>
</evidence>
<dbReference type="InterPro" id="IPR013083">
    <property type="entry name" value="Znf_RING/FYVE/PHD"/>
</dbReference>
<evidence type="ECO:0000256" key="4">
    <source>
        <dbReference type="PROSITE-ProRule" id="PRU00175"/>
    </source>
</evidence>
<evidence type="ECO:0000313" key="7">
    <source>
        <dbReference type="EMBL" id="KZT12050.1"/>
    </source>
</evidence>
<dbReference type="EMBL" id="KV427606">
    <property type="protein sequence ID" value="KZT12050.1"/>
    <property type="molecule type" value="Genomic_DNA"/>
</dbReference>
<feature type="compositionally biased region" description="Low complexity" evidence="5">
    <location>
        <begin position="146"/>
        <end position="160"/>
    </location>
</feature>
<feature type="region of interest" description="Disordered" evidence="5">
    <location>
        <begin position="146"/>
        <end position="168"/>
    </location>
</feature>
<accession>A0A165HQE8</accession>
<feature type="domain" description="RING-type" evidence="6">
    <location>
        <begin position="76"/>
        <end position="139"/>
    </location>
</feature>
<dbReference type="Pfam" id="PF13923">
    <property type="entry name" value="zf-C3HC4_2"/>
    <property type="match status" value="1"/>
</dbReference>
<reference evidence="7 8" key="1">
    <citation type="journal article" date="2016" name="Mol. Biol. Evol.">
        <title>Comparative Genomics of Early-Diverging Mushroom-Forming Fungi Provides Insights into the Origins of Lignocellulose Decay Capabilities.</title>
        <authorList>
            <person name="Nagy L.G."/>
            <person name="Riley R."/>
            <person name="Tritt A."/>
            <person name="Adam C."/>
            <person name="Daum C."/>
            <person name="Floudas D."/>
            <person name="Sun H."/>
            <person name="Yadav J.S."/>
            <person name="Pangilinan J."/>
            <person name="Larsson K.H."/>
            <person name="Matsuura K."/>
            <person name="Barry K."/>
            <person name="Labutti K."/>
            <person name="Kuo R."/>
            <person name="Ohm R.A."/>
            <person name="Bhattacharya S.S."/>
            <person name="Shirouzu T."/>
            <person name="Yoshinaga Y."/>
            <person name="Martin F.M."/>
            <person name="Grigoriev I.V."/>
            <person name="Hibbett D.S."/>
        </authorList>
    </citation>
    <scope>NUCLEOTIDE SEQUENCE [LARGE SCALE GENOMIC DNA]</scope>
    <source>
        <strain evidence="7 8">93-53</strain>
    </source>
</reference>
<dbReference type="InParanoid" id="A0A165HQE8"/>
<dbReference type="InterPro" id="IPR001841">
    <property type="entry name" value="Znf_RING"/>
</dbReference>
<keyword evidence="2 4" id="KW-0863">Zinc-finger</keyword>
<dbReference type="GO" id="GO:0008270">
    <property type="term" value="F:zinc ion binding"/>
    <property type="evidence" value="ECO:0007669"/>
    <property type="project" value="UniProtKB-KW"/>
</dbReference>
<dbReference type="Gene3D" id="3.30.40.10">
    <property type="entry name" value="Zinc/RING finger domain, C3HC4 (zinc finger)"/>
    <property type="match status" value="1"/>
</dbReference>
<feature type="region of interest" description="Disordered" evidence="5">
    <location>
        <begin position="1"/>
        <end position="23"/>
    </location>
</feature>
<keyword evidence="1" id="KW-0479">Metal-binding</keyword>
<sequence>MSSGNANPSRPRSRSMTDLASAPAGMSASLARATGLFDHMQRIAADEQRRQEAFANSLPKLTHRDLEQLGQADSPCPICLNPLLTILDEEETALALDSPAHPIEELGVTRLVESCGHVFCRKDIRNWMREGQTTCPTCRRPFLHLSSPSHSRSPSPAPDSTEPFDVSDRLRQLRMPSASTLRDIFSALERIPPPTDEAETWADTYTGMFA</sequence>
<gene>
    <name evidence="7" type="ORF">LAESUDRAFT_720020</name>
</gene>
<evidence type="ECO:0000256" key="3">
    <source>
        <dbReference type="ARBA" id="ARBA00022833"/>
    </source>
</evidence>
<dbReference type="PROSITE" id="PS50089">
    <property type="entry name" value="ZF_RING_2"/>
    <property type="match status" value="1"/>
</dbReference>
<name>A0A165HQE8_9APHY</name>
<dbReference type="SMART" id="SM00184">
    <property type="entry name" value="RING"/>
    <property type="match status" value="1"/>
</dbReference>
<evidence type="ECO:0000256" key="5">
    <source>
        <dbReference type="SAM" id="MobiDB-lite"/>
    </source>
</evidence>
<dbReference type="RefSeq" id="XP_040769698.1">
    <property type="nucleotide sequence ID" value="XM_040907738.1"/>
</dbReference>
<dbReference type="SUPFAM" id="SSF57850">
    <property type="entry name" value="RING/U-box"/>
    <property type="match status" value="1"/>
</dbReference>
<evidence type="ECO:0000313" key="8">
    <source>
        <dbReference type="Proteomes" id="UP000076871"/>
    </source>
</evidence>
<dbReference type="AlphaFoldDB" id="A0A165HQE8"/>
<keyword evidence="8" id="KW-1185">Reference proteome</keyword>
<dbReference type="STRING" id="1314785.A0A165HQE8"/>
<dbReference type="Proteomes" id="UP000076871">
    <property type="component" value="Unassembled WGS sequence"/>
</dbReference>
<dbReference type="PANTHER" id="PTHR45969">
    <property type="entry name" value="RING ZINC FINGER PROTEIN-RELATED"/>
    <property type="match status" value="1"/>
</dbReference>
<dbReference type="OrthoDB" id="8062037at2759"/>
<dbReference type="GO" id="GO:0016567">
    <property type="term" value="P:protein ubiquitination"/>
    <property type="evidence" value="ECO:0007669"/>
    <property type="project" value="TreeGrafter"/>
</dbReference>
<dbReference type="GO" id="GO:0061630">
    <property type="term" value="F:ubiquitin protein ligase activity"/>
    <property type="evidence" value="ECO:0007669"/>
    <property type="project" value="TreeGrafter"/>
</dbReference>
<evidence type="ECO:0000259" key="6">
    <source>
        <dbReference type="PROSITE" id="PS50089"/>
    </source>
</evidence>
<dbReference type="PANTHER" id="PTHR45969:SF11">
    <property type="entry name" value="RING_U-BOX SUPERFAMILY PROTEIN"/>
    <property type="match status" value="1"/>
</dbReference>
<evidence type="ECO:0000256" key="2">
    <source>
        <dbReference type="ARBA" id="ARBA00022771"/>
    </source>
</evidence>
<dbReference type="GeneID" id="63824767"/>
<organism evidence="7 8">
    <name type="scientific">Laetiporus sulphureus 93-53</name>
    <dbReference type="NCBI Taxonomy" id="1314785"/>
    <lineage>
        <taxon>Eukaryota</taxon>
        <taxon>Fungi</taxon>
        <taxon>Dikarya</taxon>
        <taxon>Basidiomycota</taxon>
        <taxon>Agaricomycotina</taxon>
        <taxon>Agaricomycetes</taxon>
        <taxon>Polyporales</taxon>
        <taxon>Laetiporus</taxon>
    </lineage>
</organism>
<keyword evidence="3" id="KW-0862">Zinc</keyword>